<dbReference type="InterPro" id="IPR016040">
    <property type="entry name" value="NAD(P)-bd_dom"/>
</dbReference>
<comment type="catalytic activity">
    <reaction evidence="1 7">
        <text>UDP-alpha-D-glucose = UDP-alpha-D-galactose</text>
        <dbReference type="Rhea" id="RHEA:22168"/>
        <dbReference type="ChEBI" id="CHEBI:58885"/>
        <dbReference type="ChEBI" id="CHEBI:66914"/>
        <dbReference type="EC" id="5.1.3.2"/>
    </reaction>
</comment>
<evidence type="ECO:0000259" key="8">
    <source>
        <dbReference type="Pfam" id="PF16363"/>
    </source>
</evidence>
<feature type="domain" description="NAD(P)-binding" evidence="8">
    <location>
        <begin position="38"/>
        <end position="373"/>
    </location>
</feature>
<dbReference type="NCBIfam" id="TIGR01179">
    <property type="entry name" value="galE"/>
    <property type="match status" value="1"/>
</dbReference>
<dbReference type="Gene3D" id="3.90.25.10">
    <property type="entry name" value="UDP-galactose 4-epimerase, domain 1"/>
    <property type="match status" value="1"/>
</dbReference>
<dbReference type="SUPFAM" id="SSF51735">
    <property type="entry name" value="NAD(P)-binding Rossmann-fold domains"/>
    <property type="match status" value="1"/>
</dbReference>
<protein>
    <recommendedName>
        <fullName evidence="4 7">UDP-glucose 4-epimerase</fullName>
        <ecNumber evidence="4 7">5.1.3.2</ecNumber>
    </recommendedName>
</protein>
<dbReference type="PANTHER" id="PTHR43725:SF47">
    <property type="entry name" value="UDP-GLUCOSE 4-EPIMERASE"/>
    <property type="match status" value="1"/>
</dbReference>
<evidence type="ECO:0000256" key="3">
    <source>
        <dbReference type="ARBA" id="ARBA00004947"/>
    </source>
</evidence>
<keyword evidence="7" id="KW-0119">Carbohydrate metabolism</keyword>
<dbReference type="PRINTS" id="PR01713">
    <property type="entry name" value="NUCEPIMERASE"/>
</dbReference>
<evidence type="ECO:0000256" key="5">
    <source>
        <dbReference type="ARBA" id="ARBA00023027"/>
    </source>
</evidence>
<dbReference type="GO" id="GO:0003978">
    <property type="term" value="F:UDP-glucose 4-epimerase activity"/>
    <property type="evidence" value="ECO:0007669"/>
    <property type="project" value="UniProtKB-UniRule"/>
</dbReference>
<sequence length="387" mass="42550">MSAKNTRGKNTNLNNISLSWEIESYYNTKRNMSGPCILVTGGCGYIGSHTITCLLQSPLNYSVVVVDNLANSSAVSLDRVAEICNLDEESRKQRLVFHNVDMCDEDAFRKVFEASPKFDACIHFAGLKAVGESQKIPLKYYSNNMVSTFNLLNLMEEFGCHAIAFSSSATVYGAADTMPITESTPVGVGITNAYGRTKYMIEEVLKDYYNSKSLNEGAKPMAITILRYFNPVGAHPSGKIGEDPNGIPNNLMPYVAQVAVGRREFLTVFGGDYDGTGVRDYLHVMDLAEGHLSAIEYMAKKEEGLFTFNLGTGNGMSVLDMVKAMGKACGHEIKYKMGERRPGDISTCYADASLAKEEMGWVATRTLDEMCADLWCWQQQNPNGFAA</sequence>
<evidence type="ECO:0000313" key="10">
    <source>
        <dbReference type="Proteomes" id="UP001054902"/>
    </source>
</evidence>
<keyword evidence="5 7" id="KW-0520">NAD</keyword>
<evidence type="ECO:0000256" key="4">
    <source>
        <dbReference type="ARBA" id="ARBA00013189"/>
    </source>
</evidence>
<dbReference type="InterPro" id="IPR036291">
    <property type="entry name" value="NAD(P)-bd_dom_sf"/>
</dbReference>
<dbReference type="GO" id="GO:0005829">
    <property type="term" value="C:cytosol"/>
    <property type="evidence" value="ECO:0007669"/>
    <property type="project" value="TreeGrafter"/>
</dbReference>
<dbReference type="CDD" id="cd05247">
    <property type="entry name" value="UDP_G4E_1_SDR_e"/>
    <property type="match status" value="1"/>
</dbReference>
<dbReference type="Gene3D" id="3.40.50.720">
    <property type="entry name" value="NAD(P)-binding Rossmann-like Domain"/>
    <property type="match status" value="1"/>
</dbReference>
<gene>
    <name evidence="9" type="ORF">CTEN210_10020</name>
</gene>
<dbReference type="GO" id="GO:0006012">
    <property type="term" value="P:galactose metabolic process"/>
    <property type="evidence" value="ECO:0007669"/>
    <property type="project" value="InterPro"/>
</dbReference>
<comment type="similarity">
    <text evidence="7">Belongs to the NAD(P)-dependent epimerase/dehydratase family.</text>
</comment>
<comment type="pathway">
    <text evidence="3 7">Carbohydrate metabolism; galactose metabolism.</text>
</comment>
<keyword evidence="6 7" id="KW-0413">Isomerase</keyword>
<evidence type="ECO:0000256" key="1">
    <source>
        <dbReference type="ARBA" id="ARBA00000083"/>
    </source>
</evidence>
<dbReference type="Pfam" id="PF16363">
    <property type="entry name" value="GDP_Man_Dehyd"/>
    <property type="match status" value="1"/>
</dbReference>
<evidence type="ECO:0000256" key="6">
    <source>
        <dbReference type="ARBA" id="ARBA00023235"/>
    </source>
</evidence>
<evidence type="ECO:0000313" key="9">
    <source>
        <dbReference type="EMBL" id="GFH53544.1"/>
    </source>
</evidence>
<accession>A0AAD3CX79</accession>
<dbReference type="InterPro" id="IPR005886">
    <property type="entry name" value="UDP_G4E"/>
</dbReference>
<comment type="caution">
    <text evidence="9">The sequence shown here is derived from an EMBL/GenBank/DDBJ whole genome shotgun (WGS) entry which is preliminary data.</text>
</comment>
<name>A0AAD3CX79_9STRA</name>
<organism evidence="9 10">
    <name type="scientific">Chaetoceros tenuissimus</name>
    <dbReference type="NCBI Taxonomy" id="426638"/>
    <lineage>
        <taxon>Eukaryota</taxon>
        <taxon>Sar</taxon>
        <taxon>Stramenopiles</taxon>
        <taxon>Ochrophyta</taxon>
        <taxon>Bacillariophyta</taxon>
        <taxon>Coscinodiscophyceae</taxon>
        <taxon>Chaetocerotophycidae</taxon>
        <taxon>Chaetocerotales</taxon>
        <taxon>Chaetocerotaceae</taxon>
        <taxon>Chaetoceros</taxon>
    </lineage>
</organism>
<dbReference type="EC" id="5.1.3.2" evidence="4 7"/>
<evidence type="ECO:0000256" key="7">
    <source>
        <dbReference type="RuleBase" id="RU366046"/>
    </source>
</evidence>
<comment type="subunit">
    <text evidence="7">Homodimer.</text>
</comment>
<evidence type="ECO:0000256" key="2">
    <source>
        <dbReference type="ARBA" id="ARBA00001911"/>
    </source>
</evidence>
<dbReference type="EMBL" id="BLLK01000047">
    <property type="protein sequence ID" value="GFH53544.1"/>
    <property type="molecule type" value="Genomic_DNA"/>
</dbReference>
<proteinExistence type="inferred from homology"/>
<comment type="cofactor">
    <cofactor evidence="2 7">
        <name>NAD(+)</name>
        <dbReference type="ChEBI" id="CHEBI:57540"/>
    </cofactor>
</comment>
<keyword evidence="10" id="KW-1185">Reference proteome</keyword>
<reference evidence="9 10" key="1">
    <citation type="journal article" date="2021" name="Sci. Rep.">
        <title>The genome of the diatom Chaetoceros tenuissimus carries an ancient integrated fragment of an extant virus.</title>
        <authorList>
            <person name="Hongo Y."/>
            <person name="Kimura K."/>
            <person name="Takaki Y."/>
            <person name="Yoshida Y."/>
            <person name="Baba S."/>
            <person name="Kobayashi G."/>
            <person name="Nagasaki K."/>
            <person name="Hano T."/>
            <person name="Tomaru Y."/>
        </authorList>
    </citation>
    <scope>NUCLEOTIDE SEQUENCE [LARGE SCALE GENOMIC DNA]</scope>
    <source>
        <strain evidence="9 10">NIES-3715</strain>
    </source>
</reference>
<dbReference type="Proteomes" id="UP001054902">
    <property type="component" value="Unassembled WGS sequence"/>
</dbReference>
<dbReference type="PANTHER" id="PTHR43725">
    <property type="entry name" value="UDP-GLUCOSE 4-EPIMERASE"/>
    <property type="match status" value="1"/>
</dbReference>
<dbReference type="AlphaFoldDB" id="A0AAD3CX79"/>